<feature type="compositionally biased region" description="Basic residues" evidence="1">
    <location>
        <begin position="1063"/>
        <end position="1075"/>
    </location>
</feature>
<feature type="compositionally biased region" description="Low complexity" evidence="1">
    <location>
        <begin position="201"/>
        <end position="217"/>
    </location>
</feature>
<feature type="region of interest" description="Disordered" evidence="1">
    <location>
        <begin position="193"/>
        <end position="223"/>
    </location>
</feature>
<gene>
    <name evidence="2" type="ORF">OAUR00152_LOCUS25995</name>
</gene>
<evidence type="ECO:0000256" key="1">
    <source>
        <dbReference type="SAM" id="MobiDB-lite"/>
    </source>
</evidence>
<protein>
    <submittedName>
        <fullName evidence="2">Uncharacterized protein</fullName>
    </submittedName>
</protein>
<dbReference type="EMBL" id="HBKQ01037639">
    <property type="protein sequence ID" value="CAE2259509.1"/>
    <property type="molecule type" value="Transcribed_RNA"/>
</dbReference>
<feature type="compositionally biased region" description="Basic residues" evidence="1">
    <location>
        <begin position="947"/>
        <end position="956"/>
    </location>
</feature>
<feature type="region of interest" description="Disordered" evidence="1">
    <location>
        <begin position="946"/>
        <end position="987"/>
    </location>
</feature>
<accession>A0A7S4JCT2</accession>
<name>A0A7S4JCT2_9STRA</name>
<evidence type="ECO:0000313" key="2">
    <source>
        <dbReference type="EMBL" id="CAE2259509.1"/>
    </source>
</evidence>
<feature type="region of interest" description="Disordered" evidence="1">
    <location>
        <begin position="1054"/>
        <end position="1096"/>
    </location>
</feature>
<feature type="compositionally biased region" description="Basic residues" evidence="1">
    <location>
        <begin position="1087"/>
        <end position="1096"/>
    </location>
</feature>
<sequence length="1096" mass="121811">MMWISTEALFREVSPSRKLLSGSGSRKLRIDEGVVYCICAPSIAVTSKPTKFKPESVKAAAQLYRCIRRAYSNSRRSPPKASLECVESSLPEIEETAVSKAIQEFVFSPTPIDSFVSCESASAVVAERVPKTNSLLPNFPHWVLDKEMVTDRKHQSEPSIISAPVGDDVTTKEILLVKKGICFSLAEGPLPKLGGSDSNASSGPSESKGESSGSTNESVERETSARHEQALWKKFQRILAHLCYDPTNSDDWYRAGLCLNFKAELICDRLSPITEPYESSKFFAAAVGDLKATSVLNEKRELSKLLSQQFDHHKKNEESSLTFLGKDLSAFVRYPWTKFSELRACAKEIESLQTNLGGAEKESLFGTPQNERSPAWLEIERKFTDEGYGAWETAWGGIFVAALHTMAKKCLTTALYFAEKHEKEGKACDDPAYDISECLGTHYYSELMGGGQYGYPMRKLNGFMKRHLAEAAASHFLMALNFVPPTDSDSLPEEPTYEQHFMIGKCNEKIATTLAGEAFQGEDSILKDDQPRTDRAYECWMNRALESYALALKLAQRVNKERGIPSQGGGSSHGVAEIVYRIHATRLKVLLTAVRQPKHERQAAELEALRLTTQHWYDERDDRDTKIEEGKVRALVWEVLSDVVAAMAQLRIDYPYFHRSIYRHTQALLCAPILHDPDNALRGSLGSVPATKSYHLRGLNMGVCANSAEVIIASLFEKKRPQLCAVWVTTPAAPSPFEVLNDTVRKYDALRSKYIGAFIDCMKLCKRRETLESFLGWTTLSQRDLPSFYEASASAKGGVPSFHQRENLSTASGLLGRSKRHVNAAIAEILMYELEVEAKKTAQKEGNVEQANKDALMGLLKAAFACFLRLNCPTTDPHWQTVQIENGTSWEVETICQAHQTIYGKANRYEKGGPDHPSENQSPWYVKMASLQAAVSKCEDVFPSLAQKRRRGKSKTHAGGTETAAESTHAHDAATTDKLENEEQIVGGKSDDKIAKLKVAPKKKQKLVVKPKIKTKMVVVSVPKKLKVGDTFEVKVKIGTQTKKVKLTVPEGKPSKLKFPIKLPRRTNIGKKKKGGPATKKLDAQGKKRKKATKSK</sequence>
<proteinExistence type="predicted"/>
<organism evidence="2">
    <name type="scientific">Odontella aurita</name>
    <dbReference type="NCBI Taxonomy" id="265563"/>
    <lineage>
        <taxon>Eukaryota</taxon>
        <taxon>Sar</taxon>
        <taxon>Stramenopiles</taxon>
        <taxon>Ochrophyta</taxon>
        <taxon>Bacillariophyta</taxon>
        <taxon>Mediophyceae</taxon>
        <taxon>Biddulphiophycidae</taxon>
        <taxon>Eupodiscales</taxon>
        <taxon>Odontellaceae</taxon>
        <taxon>Odontella</taxon>
    </lineage>
</organism>
<feature type="compositionally biased region" description="Basic and acidic residues" evidence="1">
    <location>
        <begin position="968"/>
        <end position="981"/>
    </location>
</feature>
<dbReference type="AlphaFoldDB" id="A0A7S4JCT2"/>
<reference evidence="2" key="1">
    <citation type="submission" date="2021-01" db="EMBL/GenBank/DDBJ databases">
        <authorList>
            <person name="Corre E."/>
            <person name="Pelletier E."/>
            <person name="Niang G."/>
            <person name="Scheremetjew M."/>
            <person name="Finn R."/>
            <person name="Kale V."/>
            <person name="Holt S."/>
            <person name="Cochrane G."/>
            <person name="Meng A."/>
            <person name="Brown T."/>
            <person name="Cohen L."/>
        </authorList>
    </citation>
    <scope>NUCLEOTIDE SEQUENCE</scope>
    <source>
        <strain evidence="2">Isolate 1302-5</strain>
    </source>
</reference>